<dbReference type="PROSITE" id="PS50995">
    <property type="entry name" value="HTH_MARR_2"/>
    <property type="match status" value="1"/>
</dbReference>
<dbReference type="PANTHER" id="PTHR42756:SF1">
    <property type="entry name" value="TRANSCRIPTIONAL REPRESSOR OF EMRAB OPERON"/>
    <property type="match status" value="1"/>
</dbReference>
<keyword evidence="3" id="KW-0804">Transcription</keyword>
<dbReference type="EMBL" id="JABBNT010000002">
    <property type="protein sequence ID" value="NMM44100.1"/>
    <property type="molecule type" value="Genomic_DNA"/>
</dbReference>
<dbReference type="AlphaFoldDB" id="A0A7Y0DYU5"/>
<name>A0A7Y0DYU5_9PROT</name>
<proteinExistence type="predicted"/>
<comment type="caution">
    <text evidence="5">The sequence shown here is derived from an EMBL/GenBank/DDBJ whole genome shotgun (WGS) entry which is preliminary data.</text>
</comment>
<keyword evidence="1" id="KW-0805">Transcription regulation</keyword>
<keyword evidence="6" id="KW-1185">Reference proteome</keyword>
<dbReference type="Proteomes" id="UP000539372">
    <property type="component" value="Unassembled WGS sequence"/>
</dbReference>
<gene>
    <name evidence="5" type="ORF">HH303_06405</name>
</gene>
<dbReference type="Gene3D" id="1.10.10.10">
    <property type="entry name" value="Winged helix-like DNA-binding domain superfamily/Winged helix DNA-binding domain"/>
    <property type="match status" value="1"/>
</dbReference>
<dbReference type="PANTHER" id="PTHR42756">
    <property type="entry name" value="TRANSCRIPTIONAL REGULATOR, MARR"/>
    <property type="match status" value="1"/>
</dbReference>
<dbReference type="GO" id="GO:0003700">
    <property type="term" value="F:DNA-binding transcription factor activity"/>
    <property type="evidence" value="ECO:0007669"/>
    <property type="project" value="InterPro"/>
</dbReference>
<evidence type="ECO:0000256" key="2">
    <source>
        <dbReference type="ARBA" id="ARBA00023125"/>
    </source>
</evidence>
<evidence type="ECO:0000256" key="3">
    <source>
        <dbReference type="ARBA" id="ARBA00023163"/>
    </source>
</evidence>
<dbReference type="SUPFAM" id="SSF46785">
    <property type="entry name" value="Winged helix' DNA-binding domain"/>
    <property type="match status" value="1"/>
</dbReference>
<dbReference type="GO" id="GO:0003677">
    <property type="term" value="F:DNA binding"/>
    <property type="evidence" value="ECO:0007669"/>
    <property type="project" value="UniProtKB-KW"/>
</dbReference>
<dbReference type="SMART" id="SM00347">
    <property type="entry name" value="HTH_MARR"/>
    <property type="match status" value="1"/>
</dbReference>
<dbReference type="RefSeq" id="WP_169624404.1">
    <property type="nucleotide sequence ID" value="NZ_JABBNT010000002.1"/>
</dbReference>
<accession>A0A7Y0DYU5</accession>
<dbReference type="InterPro" id="IPR000835">
    <property type="entry name" value="HTH_MarR-typ"/>
</dbReference>
<keyword evidence="2" id="KW-0238">DNA-binding</keyword>
<sequence>MDFDRHQSAGYMTNWAARLFAKSIDKRLSSLDVASGQLPIFFALAGGRQATQAELTKIAAIEQPTMAATLNRMEKAGLIARRPDDTDRRRTIVQLTRKAEEKAQAIRQAVETVNGLALASLSDAERIAFLDMLGRICVSLADDVTSG</sequence>
<dbReference type="PRINTS" id="PR00598">
    <property type="entry name" value="HTHMARR"/>
</dbReference>
<evidence type="ECO:0000259" key="4">
    <source>
        <dbReference type="PROSITE" id="PS50995"/>
    </source>
</evidence>
<evidence type="ECO:0000256" key="1">
    <source>
        <dbReference type="ARBA" id="ARBA00023015"/>
    </source>
</evidence>
<dbReference type="InterPro" id="IPR036388">
    <property type="entry name" value="WH-like_DNA-bd_sf"/>
</dbReference>
<reference evidence="5 6" key="1">
    <citation type="submission" date="2020-04" db="EMBL/GenBank/DDBJ databases">
        <title>Rhodospirillaceae bacterium KN72 isolated from deep sea.</title>
        <authorList>
            <person name="Zhang D.-C."/>
        </authorList>
    </citation>
    <scope>NUCLEOTIDE SEQUENCE [LARGE SCALE GENOMIC DNA]</scope>
    <source>
        <strain evidence="5 6">KN72</strain>
    </source>
</reference>
<evidence type="ECO:0000313" key="5">
    <source>
        <dbReference type="EMBL" id="NMM44100.1"/>
    </source>
</evidence>
<dbReference type="InterPro" id="IPR036390">
    <property type="entry name" value="WH_DNA-bd_sf"/>
</dbReference>
<protein>
    <submittedName>
        <fullName evidence="5">Winged helix-turn-helix transcriptional regulator</fullName>
    </submittedName>
</protein>
<evidence type="ECO:0000313" key="6">
    <source>
        <dbReference type="Proteomes" id="UP000539372"/>
    </source>
</evidence>
<dbReference type="Pfam" id="PF12802">
    <property type="entry name" value="MarR_2"/>
    <property type="match status" value="1"/>
</dbReference>
<feature type="domain" description="HTH marR-type" evidence="4">
    <location>
        <begin position="1"/>
        <end position="138"/>
    </location>
</feature>
<organism evidence="5 6">
    <name type="scientific">Pacificispira spongiicola</name>
    <dbReference type="NCBI Taxonomy" id="2729598"/>
    <lineage>
        <taxon>Bacteria</taxon>
        <taxon>Pseudomonadati</taxon>
        <taxon>Pseudomonadota</taxon>
        <taxon>Alphaproteobacteria</taxon>
        <taxon>Rhodospirillales</taxon>
        <taxon>Rhodospirillaceae</taxon>
        <taxon>Pacificispira</taxon>
    </lineage>
</organism>